<comment type="caution">
    <text evidence="2">The sequence shown here is derived from an EMBL/GenBank/DDBJ whole genome shotgun (WGS) entry which is preliminary data.</text>
</comment>
<name>A0A926EKM8_9FIRM</name>
<keyword evidence="3" id="KW-1185">Reference proteome</keyword>
<organism evidence="2 3">
    <name type="scientific">Zhenhengia yiwuensis</name>
    <dbReference type="NCBI Taxonomy" id="2763666"/>
    <lineage>
        <taxon>Bacteria</taxon>
        <taxon>Bacillati</taxon>
        <taxon>Bacillota</taxon>
        <taxon>Clostridia</taxon>
        <taxon>Lachnospirales</taxon>
        <taxon>Lachnospiraceae</taxon>
        <taxon>Zhenhengia</taxon>
    </lineage>
</organism>
<reference evidence="2" key="1">
    <citation type="submission" date="2020-08" db="EMBL/GenBank/DDBJ databases">
        <title>Genome public.</title>
        <authorList>
            <person name="Liu C."/>
            <person name="Sun Q."/>
        </authorList>
    </citation>
    <scope>NUCLEOTIDE SEQUENCE</scope>
    <source>
        <strain evidence="2">NSJ-12</strain>
    </source>
</reference>
<dbReference type="InterPro" id="IPR007419">
    <property type="entry name" value="BFD-like_2Fe2S-bd_dom"/>
</dbReference>
<dbReference type="Pfam" id="PF04324">
    <property type="entry name" value="Fer2_BFD"/>
    <property type="match status" value="1"/>
</dbReference>
<dbReference type="RefSeq" id="WP_177668456.1">
    <property type="nucleotide sequence ID" value="NZ_JACRSY010000028.1"/>
</dbReference>
<protein>
    <submittedName>
        <fullName evidence="2">(2Fe-2S)-binding protein</fullName>
    </submittedName>
</protein>
<dbReference type="Gene3D" id="1.10.10.1100">
    <property type="entry name" value="BFD-like [2Fe-2S]-binding domain"/>
    <property type="match status" value="1"/>
</dbReference>
<gene>
    <name evidence="2" type="ORF">H8718_14840</name>
</gene>
<dbReference type="Proteomes" id="UP000655830">
    <property type="component" value="Unassembled WGS sequence"/>
</dbReference>
<proteinExistence type="predicted"/>
<evidence type="ECO:0000259" key="1">
    <source>
        <dbReference type="Pfam" id="PF04324"/>
    </source>
</evidence>
<sequence length="72" mass="7859">MEQLNQEIKDKLEKVCICRGITKAAIKASVRNGKKTVEDIAADTGATLGGCKGFRCNAKIQEIIEGYGTEWN</sequence>
<evidence type="ECO:0000313" key="2">
    <source>
        <dbReference type="EMBL" id="MBC8580795.1"/>
    </source>
</evidence>
<accession>A0A926EKM8</accession>
<evidence type="ECO:0000313" key="3">
    <source>
        <dbReference type="Proteomes" id="UP000655830"/>
    </source>
</evidence>
<dbReference type="InterPro" id="IPR041854">
    <property type="entry name" value="BFD-like_2Fe2S-bd_dom_sf"/>
</dbReference>
<dbReference type="EMBL" id="JACRSY010000028">
    <property type="protein sequence ID" value="MBC8580795.1"/>
    <property type="molecule type" value="Genomic_DNA"/>
</dbReference>
<dbReference type="AlphaFoldDB" id="A0A926EKM8"/>
<feature type="domain" description="BFD-like [2Fe-2S]-binding" evidence="1">
    <location>
        <begin position="15"/>
        <end position="65"/>
    </location>
</feature>